<keyword evidence="2" id="KW-1185">Reference proteome</keyword>
<evidence type="ECO:0000313" key="2">
    <source>
        <dbReference type="Proteomes" id="UP000323994"/>
    </source>
</evidence>
<dbReference type="AlphaFoldDB" id="A0A5M8QRM8"/>
<comment type="caution">
    <text evidence="1">The sequence shown here is derived from an EMBL/GenBank/DDBJ whole genome shotgun (WGS) entry which is preliminary data.</text>
</comment>
<accession>A0A5M8QRM8</accession>
<dbReference type="Proteomes" id="UP000323994">
    <property type="component" value="Unassembled WGS sequence"/>
</dbReference>
<dbReference type="InterPro" id="IPR009387">
    <property type="entry name" value="HigB-2"/>
</dbReference>
<dbReference type="PIRSF" id="PIRSF039032">
    <property type="entry name" value="HigB-2"/>
    <property type="match status" value="1"/>
</dbReference>
<dbReference type="OrthoDB" id="1364255at2"/>
<name>A0A5M8QRM8_9BACT</name>
<evidence type="ECO:0000313" key="1">
    <source>
        <dbReference type="EMBL" id="KAA6437908.1"/>
    </source>
</evidence>
<proteinExistence type="predicted"/>
<gene>
    <name evidence="1" type="ORF">FEM33_19080</name>
</gene>
<evidence type="ECO:0008006" key="3">
    <source>
        <dbReference type="Google" id="ProtNLM"/>
    </source>
</evidence>
<reference evidence="1 2" key="1">
    <citation type="submission" date="2019-05" db="EMBL/GenBank/DDBJ databases">
        <authorList>
            <person name="Qu J.-H."/>
        </authorList>
    </citation>
    <scope>NUCLEOTIDE SEQUENCE [LARGE SCALE GENOMIC DNA]</scope>
    <source>
        <strain evidence="1 2">NS28</strain>
    </source>
</reference>
<organism evidence="1 2">
    <name type="scientific">Dyadobacter flavalbus</name>
    <dbReference type="NCBI Taxonomy" id="2579942"/>
    <lineage>
        <taxon>Bacteria</taxon>
        <taxon>Pseudomonadati</taxon>
        <taxon>Bacteroidota</taxon>
        <taxon>Cytophagia</taxon>
        <taxon>Cytophagales</taxon>
        <taxon>Spirosomataceae</taxon>
        <taxon>Dyadobacter</taxon>
    </lineage>
</organism>
<sequence length="108" mass="12539">MSFSIIATPNFERELKKIAKKYPSLKSDLLQLQRSLLENPMQGDEVFKNCYKVRFAIKSKGRGKSGGGRLITYVKVQRESIYLLSIYDKSEKDTIPDEMIRYLLRDIS</sequence>
<dbReference type="EMBL" id="VBSN01000058">
    <property type="protein sequence ID" value="KAA6437908.1"/>
    <property type="molecule type" value="Genomic_DNA"/>
</dbReference>
<dbReference type="RefSeq" id="WP_138280685.1">
    <property type="nucleotide sequence ID" value="NZ_VBSN01000058.1"/>
</dbReference>
<protein>
    <recommendedName>
        <fullName evidence="3">Type II toxin-antitoxin system RelE/ParE family toxin</fullName>
    </recommendedName>
</protein>